<dbReference type="HOGENOM" id="CLU_191682_0_0_1"/>
<name>A0A014N3X9_9HYPO</name>
<protein>
    <submittedName>
        <fullName evidence="2">Uncharacterized protein</fullName>
    </submittedName>
</protein>
<feature type="region of interest" description="Disordered" evidence="1">
    <location>
        <begin position="1"/>
        <end position="27"/>
    </location>
</feature>
<organism evidence="2 3">
    <name type="scientific">Metarhizium robertsii</name>
    <dbReference type="NCBI Taxonomy" id="568076"/>
    <lineage>
        <taxon>Eukaryota</taxon>
        <taxon>Fungi</taxon>
        <taxon>Dikarya</taxon>
        <taxon>Ascomycota</taxon>
        <taxon>Pezizomycotina</taxon>
        <taxon>Sordariomycetes</taxon>
        <taxon>Hypocreomycetidae</taxon>
        <taxon>Hypocreales</taxon>
        <taxon>Clavicipitaceae</taxon>
        <taxon>Metarhizium</taxon>
    </lineage>
</organism>
<evidence type="ECO:0000313" key="2">
    <source>
        <dbReference type="EMBL" id="EXV00544.1"/>
    </source>
</evidence>
<reference evidence="2 3" key="1">
    <citation type="submission" date="2014-02" db="EMBL/GenBank/DDBJ databases">
        <title>The genome sequence of the entomopathogenic fungus Metarhizium robertsii ARSEF 2575.</title>
        <authorList>
            <person name="Giuliano Garisto Donzelli B."/>
            <person name="Roe B.A."/>
            <person name="Macmil S.L."/>
            <person name="Krasnoff S.B."/>
            <person name="Gibson D.M."/>
        </authorList>
    </citation>
    <scope>NUCLEOTIDE SEQUENCE [LARGE SCALE GENOMIC DNA]</scope>
    <source>
        <strain evidence="2 3">ARSEF 2575</strain>
    </source>
</reference>
<comment type="caution">
    <text evidence="2">The sequence shown here is derived from an EMBL/GenBank/DDBJ whole genome shotgun (WGS) entry which is preliminary data.</text>
</comment>
<proteinExistence type="predicted"/>
<feature type="region of interest" description="Disordered" evidence="1">
    <location>
        <begin position="39"/>
        <end position="58"/>
    </location>
</feature>
<evidence type="ECO:0000256" key="1">
    <source>
        <dbReference type="SAM" id="MobiDB-lite"/>
    </source>
</evidence>
<dbReference type="EMBL" id="JELW01000012">
    <property type="protein sequence ID" value="EXV00544.1"/>
    <property type="molecule type" value="Genomic_DNA"/>
</dbReference>
<gene>
    <name evidence="2" type="ORF">X797_006260</name>
</gene>
<evidence type="ECO:0000313" key="3">
    <source>
        <dbReference type="Proteomes" id="UP000030151"/>
    </source>
</evidence>
<dbReference type="Proteomes" id="UP000030151">
    <property type="component" value="Unassembled WGS sequence"/>
</dbReference>
<accession>A0A014N3X9</accession>
<sequence>MVEVKSSRPPQKRTLKPAPLPSTYVESSRSKSEVQFALPADQPQVGKLSSHKQRSASRLTVDAETVRINTCAVSQPLLEPDALQRFG</sequence>
<dbReference type="AlphaFoldDB" id="A0A014N3X9"/>